<feature type="domain" description="G-patch" evidence="2">
    <location>
        <begin position="18"/>
        <end position="64"/>
    </location>
</feature>
<protein>
    <submittedName>
        <fullName evidence="5">G-patch domain-containing protein</fullName>
    </submittedName>
</protein>
<feature type="compositionally biased region" description="Basic and acidic residues" evidence="1">
    <location>
        <begin position="252"/>
        <end position="264"/>
    </location>
</feature>
<dbReference type="WBParaSite" id="ECPE_0000105601-mRNA-1">
    <property type="protein sequence ID" value="ECPE_0000105601-mRNA-1"/>
    <property type="gene ID" value="ECPE_0000105601"/>
</dbReference>
<dbReference type="SMART" id="SM00443">
    <property type="entry name" value="G_patch"/>
    <property type="match status" value="1"/>
</dbReference>
<reference evidence="5" key="1">
    <citation type="submission" date="2016-06" db="UniProtKB">
        <authorList>
            <consortium name="WormBaseParasite"/>
        </authorList>
    </citation>
    <scope>IDENTIFICATION</scope>
</reference>
<dbReference type="GO" id="GO:0010521">
    <property type="term" value="F:telomerase inhibitor activity"/>
    <property type="evidence" value="ECO:0007669"/>
    <property type="project" value="TreeGrafter"/>
</dbReference>
<evidence type="ECO:0000259" key="2">
    <source>
        <dbReference type="PROSITE" id="PS50174"/>
    </source>
</evidence>
<evidence type="ECO:0000313" key="5">
    <source>
        <dbReference type="WBParaSite" id="ECPE_0000105601-mRNA-1"/>
    </source>
</evidence>
<dbReference type="InterPro" id="IPR050656">
    <property type="entry name" value="PINX1"/>
</dbReference>
<accession>A0A183A271</accession>
<evidence type="ECO:0000313" key="4">
    <source>
        <dbReference type="Proteomes" id="UP000272942"/>
    </source>
</evidence>
<dbReference type="Proteomes" id="UP000272942">
    <property type="component" value="Unassembled WGS sequence"/>
</dbReference>
<dbReference type="GO" id="GO:0005730">
    <property type="term" value="C:nucleolus"/>
    <property type="evidence" value="ECO:0007669"/>
    <property type="project" value="TreeGrafter"/>
</dbReference>
<evidence type="ECO:0000256" key="1">
    <source>
        <dbReference type="SAM" id="MobiDB-lite"/>
    </source>
</evidence>
<dbReference type="PANTHER" id="PTHR23149">
    <property type="entry name" value="G PATCH DOMAIN CONTAINING PROTEIN"/>
    <property type="match status" value="1"/>
</dbReference>
<dbReference type="Pfam" id="PF01585">
    <property type="entry name" value="G-patch"/>
    <property type="match status" value="1"/>
</dbReference>
<feature type="compositionally biased region" description="Polar residues" evidence="1">
    <location>
        <begin position="200"/>
        <end position="209"/>
    </location>
</feature>
<dbReference type="PANTHER" id="PTHR23149:SF27">
    <property type="entry name" value="PIN2_TERF1-INTERACTING TELOMERASE INHIBITOR 1"/>
    <property type="match status" value="1"/>
</dbReference>
<name>A0A183A271_9TREM</name>
<evidence type="ECO:0000313" key="3">
    <source>
        <dbReference type="EMBL" id="VDP32558.1"/>
    </source>
</evidence>
<dbReference type="PROSITE" id="PS50174">
    <property type="entry name" value="G_PATCH"/>
    <property type="match status" value="1"/>
</dbReference>
<dbReference type="GO" id="GO:0003676">
    <property type="term" value="F:nucleic acid binding"/>
    <property type="evidence" value="ECO:0007669"/>
    <property type="project" value="InterPro"/>
</dbReference>
<organism evidence="5">
    <name type="scientific">Echinostoma caproni</name>
    <dbReference type="NCBI Taxonomy" id="27848"/>
    <lineage>
        <taxon>Eukaryota</taxon>
        <taxon>Metazoa</taxon>
        <taxon>Spiralia</taxon>
        <taxon>Lophotrochozoa</taxon>
        <taxon>Platyhelminthes</taxon>
        <taxon>Trematoda</taxon>
        <taxon>Digenea</taxon>
        <taxon>Plagiorchiida</taxon>
        <taxon>Echinostomata</taxon>
        <taxon>Echinostomatoidea</taxon>
        <taxon>Echinostomatidae</taxon>
        <taxon>Echinostoma</taxon>
    </lineage>
</organism>
<dbReference type="OrthoDB" id="29523at2759"/>
<feature type="region of interest" description="Disordered" evidence="1">
    <location>
        <begin position="189"/>
        <end position="265"/>
    </location>
</feature>
<reference evidence="3 4" key="2">
    <citation type="submission" date="2018-11" db="EMBL/GenBank/DDBJ databases">
        <authorList>
            <consortium name="Pathogen Informatics"/>
        </authorList>
    </citation>
    <scope>NUCLEOTIDE SEQUENCE [LARGE SCALE GENOMIC DNA]</scope>
    <source>
        <strain evidence="3 4">Egypt</strain>
    </source>
</reference>
<feature type="region of interest" description="Disordered" evidence="1">
    <location>
        <begin position="32"/>
        <end position="55"/>
    </location>
</feature>
<keyword evidence="4" id="KW-1185">Reference proteome</keyword>
<dbReference type="AlphaFoldDB" id="A0A183A271"/>
<gene>
    <name evidence="3" type="ORF">ECPE_LOCUS1056</name>
</gene>
<dbReference type="InterPro" id="IPR000467">
    <property type="entry name" value="G_patch_dom"/>
</dbReference>
<dbReference type="EMBL" id="UZAN01004977">
    <property type="protein sequence ID" value="VDP32558.1"/>
    <property type="molecule type" value="Genomic_DNA"/>
</dbReference>
<proteinExistence type="predicted"/>
<feature type="compositionally biased region" description="Basic and acidic residues" evidence="1">
    <location>
        <begin position="233"/>
        <end position="243"/>
    </location>
</feature>
<sequence>MLAEPRKKVRYSNNPCLKSGFGRQMLERLGWTPGTGLGKNNDGIEKPLKASAKTDRRGLGKQIDYALGSNQQLDDYAKLLKSLNKSYSSVKHSSSSTSLEDISEKSSNRLHYSKFVRAKDMSKYDPKALRVILGGTDEVKDETIDVHSEKLSETERTTETPDFGVKTITSTMSMTDYFKNRISTMKAKFASQKKDEMNPAISTTETNIPTGKRRRSRGKDDSESKLLTTSKKKLSEEESKIDATENGSDESNSDHVCKMEEDSNKRRKLAQGKCLRFFVVTFLSASTAENQENHIKQSKHCYWMQL</sequence>
<feature type="compositionally biased region" description="Basic and acidic residues" evidence="1">
    <location>
        <begin position="42"/>
        <end position="55"/>
    </location>
</feature>